<keyword evidence="5" id="KW-1185">Reference proteome</keyword>
<dbReference type="PANTHER" id="PTHR30137">
    <property type="entry name" value="LUCIFERASE-LIKE MONOOXYGENASE"/>
    <property type="match status" value="1"/>
</dbReference>
<dbReference type="InterPro" id="IPR019949">
    <property type="entry name" value="CmoO-like"/>
</dbReference>
<dbReference type="Proteomes" id="UP000282211">
    <property type="component" value="Unassembled WGS sequence"/>
</dbReference>
<dbReference type="FunFam" id="3.20.20.30:FF:000002">
    <property type="entry name" value="LLM class flavin-dependent oxidoreductase"/>
    <property type="match status" value="1"/>
</dbReference>
<dbReference type="Gene3D" id="3.20.20.30">
    <property type="entry name" value="Luciferase-like domain"/>
    <property type="match status" value="1"/>
</dbReference>
<evidence type="ECO:0000313" key="5">
    <source>
        <dbReference type="Proteomes" id="UP000282211"/>
    </source>
</evidence>
<organism evidence="4 5">
    <name type="scientific">Litorimonas taeanensis</name>
    <dbReference type="NCBI Taxonomy" id="568099"/>
    <lineage>
        <taxon>Bacteria</taxon>
        <taxon>Pseudomonadati</taxon>
        <taxon>Pseudomonadota</taxon>
        <taxon>Alphaproteobacteria</taxon>
        <taxon>Maricaulales</taxon>
        <taxon>Robiginitomaculaceae</taxon>
    </lineage>
</organism>
<dbReference type="InterPro" id="IPR036661">
    <property type="entry name" value="Luciferase-like_sf"/>
</dbReference>
<dbReference type="EMBL" id="RBII01000002">
    <property type="protein sequence ID" value="RKQ69030.1"/>
    <property type="molecule type" value="Genomic_DNA"/>
</dbReference>
<evidence type="ECO:0000259" key="3">
    <source>
        <dbReference type="Pfam" id="PF00296"/>
    </source>
</evidence>
<comment type="similarity">
    <text evidence="1">To bacterial alkanal monooxygenase alpha and beta chains.</text>
</comment>
<evidence type="ECO:0000313" key="4">
    <source>
        <dbReference type="EMBL" id="RKQ69030.1"/>
    </source>
</evidence>
<gene>
    <name evidence="4" type="ORF">DES40_1809</name>
</gene>
<dbReference type="FunCoup" id="A0A420WDN8">
    <property type="interactions" value="175"/>
</dbReference>
<comment type="caution">
    <text evidence="4">The sequence shown here is derived from an EMBL/GenBank/DDBJ whole genome shotgun (WGS) entry which is preliminary data.</text>
</comment>
<dbReference type="SUPFAM" id="SSF51679">
    <property type="entry name" value="Bacterial luciferase-like"/>
    <property type="match status" value="1"/>
</dbReference>
<proteinExistence type="predicted"/>
<dbReference type="OrthoDB" id="9780518at2"/>
<dbReference type="NCBIfam" id="TIGR03558">
    <property type="entry name" value="oxido_grp_1"/>
    <property type="match status" value="1"/>
</dbReference>
<feature type="domain" description="Luciferase-like" evidence="3">
    <location>
        <begin position="5"/>
        <end position="294"/>
    </location>
</feature>
<protein>
    <recommendedName>
        <fullName evidence="2">Luciferase-like monooxygenase</fullName>
    </recommendedName>
</protein>
<dbReference type="InterPro" id="IPR011251">
    <property type="entry name" value="Luciferase-like_dom"/>
</dbReference>
<dbReference type="PANTHER" id="PTHR30137:SF6">
    <property type="entry name" value="LUCIFERASE-LIKE MONOOXYGENASE"/>
    <property type="match status" value="1"/>
</dbReference>
<accession>A0A420WDN8</accession>
<evidence type="ECO:0000256" key="1">
    <source>
        <dbReference type="ARBA" id="ARBA00007789"/>
    </source>
</evidence>
<dbReference type="RefSeq" id="WP_121101014.1">
    <property type="nucleotide sequence ID" value="NZ_RBII01000002.1"/>
</dbReference>
<dbReference type="InParanoid" id="A0A420WDN8"/>
<reference evidence="4 5" key="1">
    <citation type="submission" date="2018-10" db="EMBL/GenBank/DDBJ databases">
        <title>Genomic Encyclopedia of Type Strains, Phase IV (KMG-IV): sequencing the most valuable type-strain genomes for metagenomic binning, comparative biology and taxonomic classification.</title>
        <authorList>
            <person name="Goeker M."/>
        </authorList>
    </citation>
    <scope>NUCLEOTIDE SEQUENCE [LARGE SCALE GENOMIC DNA]</scope>
    <source>
        <strain evidence="4 5">DSM 22008</strain>
    </source>
</reference>
<dbReference type="InterPro" id="IPR050766">
    <property type="entry name" value="Bact_Lucif_Oxidored"/>
</dbReference>
<dbReference type="AlphaFoldDB" id="A0A420WDN8"/>
<dbReference type="Pfam" id="PF00296">
    <property type="entry name" value="Bac_luciferase"/>
    <property type="match status" value="1"/>
</dbReference>
<dbReference type="GO" id="GO:0016705">
    <property type="term" value="F:oxidoreductase activity, acting on paired donors, with incorporation or reduction of molecular oxygen"/>
    <property type="evidence" value="ECO:0007669"/>
    <property type="project" value="InterPro"/>
</dbReference>
<sequence length="332" mass="36136">MTVPFSILDLAQVTDGGSIAKSFEGSVALAQKAEALNFKRVWYAEHHNIASVASSATSVLIAHIAAHTKSIRLGAGGIMLPNHAPLLIAEQFGTLATLHPGRIDLGVGRAPGGDMGVIRAMRKDYERAGRQYPSDVEELIGYLAKPDETKTVSVRAIPGEGTEVPVWILGSSLYGAQLAAKLGLPYAFASHFAPTHLFQAAEIYRREFKPSAHLTKPYFMMACNVFAADSEEEAKFQFSTLVQAFTGILTNNRGLTRAPVEDFEVPAHIAPQLQAMLQVSAVGTVETIAKRLSYFLDELQLDEIIIAKNFYDQTARLRSLELTKDVHNILMG</sequence>
<evidence type="ECO:0000256" key="2">
    <source>
        <dbReference type="ARBA" id="ARBA00074555"/>
    </source>
</evidence>
<dbReference type="GO" id="GO:0005829">
    <property type="term" value="C:cytosol"/>
    <property type="evidence" value="ECO:0007669"/>
    <property type="project" value="TreeGrafter"/>
</dbReference>
<name>A0A420WDN8_9PROT</name>